<dbReference type="GO" id="GO:0006260">
    <property type="term" value="P:DNA replication"/>
    <property type="evidence" value="ECO:0007669"/>
    <property type="project" value="UniProtKB-KW"/>
</dbReference>
<dbReference type="PROSITE" id="PS50818">
    <property type="entry name" value="INTEIN_C_TER"/>
    <property type="match status" value="1"/>
</dbReference>
<dbReference type="GO" id="GO:0003697">
    <property type="term" value="F:single-stranded DNA binding"/>
    <property type="evidence" value="ECO:0007669"/>
    <property type="project" value="TreeGrafter"/>
</dbReference>
<dbReference type="EMBL" id="DSFE01000072">
    <property type="protein sequence ID" value="HEU97855.1"/>
    <property type="molecule type" value="Genomic_DNA"/>
</dbReference>
<keyword evidence="5 6" id="KW-0238">DNA-binding</keyword>
<dbReference type="GO" id="GO:0042555">
    <property type="term" value="C:MCM complex"/>
    <property type="evidence" value="ECO:0007669"/>
    <property type="project" value="TreeGrafter"/>
</dbReference>
<gene>
    <name evidence="8" type="ORF">ENO36_03250</name>
</gene>
<keyword evidence="3 6" id="KW-0547">Nucleotide-binding</keyword>
<accession>A0A7C2YYN0</accession>
<evidence type="ECO:0000256" key="6">
    <source>
        <dbReference type="RuleBase" id="RU004070"/>
    </source>
</evidence>
<protein>
    <recommendedName>
        <fullName evidence="7">MCM C-terminal AAA(+) ATPase domain-containing protein</fullName>
    </recommendedName>
</protein>
<dbReference type="Pfam" id="PF17855">
    <property type="entry name" value="MCM_lid"/>
    <property type="match status" value="1"/>
</dbReference>
<evidence type="ECO:0000259" key="7">
    <source>
        <dbReference type="PROSITE" id="PS50051"/>
    </source>
</evidence>
<dbReference type="InterPro" id="IPR036844">
    <property type="entry name" value="Hint_dom_sf"/>
</dbReference>
<evidence type="ECO:0000256" key="3">
    <source>
        <dbReference type="ARBA" id="ARBA00022741"/>
    </source>
</evidence>
<evidence type="ECO:0000256" key="4">
    <source>
        <dbReference type="ARBA" id="ARBA00022840"/>
    </source>
</evidence>
<comment type="caution">
    <text evidence="8">The sequence shown here is derived from an EMBL/GenBank/DDBJ whole genome shotgun (WGS) entry which is preliminary data.</text>
</comment>
<keyword evidence="4 6" id="KW-0067">ATP-binding</keyword>
<dbReference type="SUPFAM" id="SSF52540">
    <property type="entry name" value="P-loop containing nucleoside triphosphate hydrolases"/>
    <property type="match status" value="1"/>
</dbReference>
<dbReference type="InterPro" id="IPR036388">
    <property type="entry name" value="WH-like_DNA-bd_sf"/>
</dbReference>
<sequence length="352" mass="40100">MTSIKCPPPYTPLREEISLLIGSCRENMPENDEKKRVLDQVERLNMVSWHSIESIEELQNSGEEWVYDLTVEPTRRFISGGLILHNTVSVAKAGIVARLNARASVVAAGNPKFGRYIPEKTVTDNINLPVTILSRFDLIFILKDKPSTAYDSLLARHMLQVHREAEMVQPEIPLDLLKKYISYARRYVKPVLTDDANKVLMNFFVEMRRMGSEAQPGVVSITPRQLEALIRLAEAHAKMGLRTEVTEEDAYEAIRLMKVFLTQVGYQSDTGVIDIDALMVGLPKTKKEKFILVEDKIVEITNETGAECATIKEIYERVRHEGITEKELEEIIRRMYREGIITEKKMGCYAKA</sequence>
<dbReference type="Gene3D" id="1.10.10.10">
    <property type="entry name" value="Winged helix-like DNA-binding domain superfamily/Winged helix DNA-binding domain"/>
    <property type="match status" value="1"/>
</dbReference>
<dbReference type="Gene3D" id="3.40.50.300">
    <property type="entry name" value="P-loop containing nucleotide triphosphate hydrolases"/>
    <property type="match status" value="1"/>
</dbReference>
<dbReference type="Pfam" id="PF00493">
    <property type="entry name" value="MCM"/>
    <property type="match status" value="1"/>
</dbReference>
<proteinExistence type="inferred from homology"/>
<comment type="similarity">
    <text evidence="1 6">Belongs to the MCM family.</text>
</comment>
<feature type="domain" description="MCM C-terminal AAA(+) ATPase" evidence="7">
    <location>
        <begin position="85"/>
        <end position="158"/>
    </location>
</feature>
<keyword evidence="2" id="KW-0235">DNA replication</keyword>
<dbReference type="PRINTS" id="PR01657">
    <property type="entry name" value="MCMFAMILY"/>
</dbReference>
<dbReference type="InterPro" id="IPR030934">
    <property type="entry name" value="Intein_C"/>
</dbReference>
<dbReference type="InterPro" id="IPR041562">
    <property type="entry name" value="MCM_lid"/>
</dbReference>
<dbReference type="InterPro" id="IPR031327">
    <property type="entry name" value="MCM"/>
</dbReference>
<evidence type="ECO:0000256" key="1">
    <source>
        <dbReference type="ARBA" id="ARBA00008010"/>
    </source>
</evidence>
<dbReference type="GO" id="GO:0017116">
    <property type="term" value="F:single-stranded DNA helicase activity"/>
    <property type="evidence" value="ECO:0007669"/>
    <property type="project" value="TreeGrafter"/>
</dbReference>
<dbReference type="SMART" id="SM00350">
    <property type="entry name" value="MCM"/>
    <property type="match status" value="1"/>
</dbReference>
<dbReference type="SUPFAM" id="SSF51294">
    <property type="entry name" value="Hedgehog/intein (Hint) domain"/>
    <property type="match status" value="1"/>
</dbReference>
<dbReference type="PANTHER" id="PTHR11630:SF66">
    <property type="entry name" value="DNA REPLICATION LICENSING FACTOR MCM4"/>
    <property type="match status" value="1"/>
</dbReference>
<evidence type="ECO:0000313" key="8">
    <source>
        <dbReference type="EMBL" id="HEU97855.1"/>
    </source>
</evidence>
<reference evidence="8" key="1">
    <citation type="journal article" date="2020" name="mSystems">
        <title>Genome- and Community-Level Interaction Insights into Carbon Utilization and Element Cycling Functions of Hydrothermarchaeota in Hydrothermal Sediment.</title>
        <authorList>
            <person name="Zhou Z."/>
            <person name="Liu Y."/>
            <person name="Xu W."/>
            <person name="Pan J."/>
            <person name="Luo Z.H."/>
            <person name="Li M."/>
        </authorList>
    </citation>
    <scope>NUCLEOTIDE SEQUENCE [LARGE SCALE GENOMIC DNA]</scope>
    <source>
        <strain evidence="8">SpSt-1259</strain>
    </source>
</reference>
<dbReference type="PANTHER" id="PTHR11630">
    <property type="entry name" value="DNA REPLICATION LICENSING FACTOR MCM FAMILY MEMBER"/>
    <property type="match status" value="1"/>
</dbReference>
<dbReference type="GO" id="GO:0005524">
    <property type="term" value="F:ATP binding"/>
    <property type="evidence" value="ECO:0007669"/>
    <property type="project" value="UniProtKB-KW"/>
</dbReference>
<organism evidence="8">
    <name type="scientific">Fervidicoccus fontis</name>
    <dbReference type="NCBI Taxonomy" id="683846"/>
    <lineage>
        <taxon>Archaea</taxon>
        <taxon>Thermoproteota</taxon>
        <taxon>Thermoprotei</taxon>
        <taxon>Fervidicoccales</taxon>
        <taxon>Fervidicoccaceae</taxon>
        <taxon>Fervidicoccus</taxon>
    </lineage>
</organism>
<dbReference type="Proteomes" id="UP000885664">
    <property type="component" value="Unassembled WGS sequence"/>
</dbReference>
<dbReference type="InterPro" id="IPR001208">
    <property type="entry name" value="MCM_dom"/>
</dbReference>
<dbReference type="InterPro" id="IPR027417">
    <property type="entry name" value="P-loop_NTPase"/>
</dbReference>
<name>A0A7C2YYN0_9CREN</name>
<evidence type="ECO:0000256" key="5">
    <source>
        <dbReference type="ARBA" id="ARBA00023125"/>
    </source>
</evidence>
<dbReference type="AlphaFoldDB" id="A0A7C2YYN0"/>
<dbReference type="Gene3D" id="2.170.16.10">
    <property type="entry name" value="Hedgehog/Intein (Hint) domain"/>
    <property type="match status" value="1"/>
</dbReference>
<evidence type="ECO:0000256" key="2">
    <source>
        <dbReference type="ARBA" id="ARBA00022705"/>
    </source>
</evidence>
<dbReference type="PROSITE" id="PS50051">
    <property type="entry name" value="MCM_2"/>
    <property type="match status" value="1"/>
</dbReference>